<dbReference type="GO" id="GO:0004594">
    <property type="term" value="F:pantothenate kinase activity"/>
    <property type="evidence" value="ECO:0007669"/>
    <property type="project" value="UniProtKB-UniRule"/>
</dbReference>
<feature type="binding site" evidence="16">
    <location>
        <begin position="135"/>
        <end position="138"/>
    </location>
    <ligand>
        <name>substrate</name>
    </ligand>
</feature>
<dbReference type="GO" id="GO:0046872">
    <property type="term" value="F:metal ion binding"/>
    <property type="evidence" value="ECO:0007669"/>
    <property type="project" value="UniProtKB-KW"/>
</dbReference>
<keyword evidence="16" id="KW-0479">Metal-binding</keyword>
<evidence type="ECO:0000256" key="17">
    <source>
        <dbReference type="SAM" id="MobiDB-lite"/>
    </source>
</evidence>
<gene>
    <name evidence="16" type="primary">coaX</name>
    <name evidence="18" type="ORF">AVDCRST_MAG88-2670</name>
</gene>
<evidence type="ECO:0000256" key="16">
    <source>
        <dbReference type="HAMAP-Rule" id="MF_01274"/>
    </source>
</evidence>
<dbReference type="PANTHER" id="PTHR34265:SF1">
    <property type="entry name" value="TYPE III PANTOTHENATE KINASE"/>
    <property type="match status" value="1"/>
</dbReference>
<keyword evidence="9 16" id="KW-0547">Nucleotide-binding</keyword>
<evidence type="ECO:0000256" key="1">
    <source>
        <dbReference type="ARBA" id="ARBA00001206"/>
    </source>
</evidence>
<comment type="similarity">
    <text evidence="14 16">Belongs to the type III pantothenate kinase family.</text>
</comment>
<dbReference type="Pfam" id="PF03309">
    <property type="entry name" value="Pan_kinase"/>
    <property type="match status" value="1"/>
</dbReference>
<feature type="binding site" evidence="16">
    <location>
        <position position="212"/>
    </location>
    <ligand>
        <name>substrate</name>
    </ligand>
</feature>
<evidence type="ECO:0000256" key="15">
    <source>
        <dbReference type="ARBA" id="ARBA00040883"/>
    </source>
</evidence>
<accession>A0A6J4VBN0</accession>
<comment type="subcellular location">
    <subcellularLocation>
        <location evidence="3 16">Cytoplasm</location>
    </subcellularLocation>
</comment>
<evidence type="ECO:0000256" key="2">
    <source>
        <dbReference type="ARBA" id="ARBA00001958"/>
    </source>
</evidence>
<comment type="cofactor">
    <cofactor evidence="16">
        <name>NH4(+)</name>
        <dbReference type="ChEBI" id="CHEBI:28938"/>
    </cofactor>
    <cofactor evidence="16">
        <name>K(+)</name>
        <dbReference type="ChEBI" id="CHEBI:29103"/>
    </cofactor>
    <text evidence="16">A monovalent cation. Ammonium or potassium.</text>
</comment>
<dbReference type="EC" id="2.7.1.33" evidence="6 16"/>
<feature type="binding site" evidence="16">
    <location>
        <begin position="35"/>
        <end position="42"/>
    </location>
    <ligand>
        <name>ATP</name>
        <dbReference type="ChEBI" id="CHEBI:30616"/>
    </ligand>
</feature>
<evidence type="ECO:0000256" key="4">
    <source>
        <dbReference type="ARBA" id="ARBA00005225"/>
    </source>
</evidence>
<evidence type="ECO:0000256" key="7">
    <source>
        <dbReference type="ARBA" id="ARBA00022490"/>
    </source>
</evidence>
<sequence>MGGGVGEAGGPLGGAEGGAPESEVGYTGGGLLAVDIGNTNVAFGVFQGATLLGTWRLATDPERTTDEYAANLLTLLPQRGIDLAALGGMVIGSSVPRLQETFVQVARRYIDCEPLLVNGTTPHVRIDIDNPREAGPDRVANATAAAALYGAPAIVVDFGTATNFDVVSREGAYVGGAIAPGIEVAAEAIFRRGARLFNVALDTPEQAIGRNTVGALQSGIVLGYVGLVEGIVGRIQAELGGGARVIATGGLAGRVARQTKVIDTVDPHLTLVGLRLIYELNRTED</sequence>
<protein>
    <recommendedName>
        <fullName evidence="15 16">Type III pantothenate kinase</fullName>
        <ecNumber evidence="6 16">2.7.1.33</ecNumber>
    </recommendedName>
    <alternativeName>
        <fullName evidence="16">PanK-III</fullName>
    </alternativeName>
    <alternativeName>
        <fullName evidence="16">Pantothenic acid kinase</fullName>
    </alternativeName>
</protein>
<dbReference type="Gene3D" id="3.30.420.40">
    <property type="match status" value="2"/>
</dbReference>
<keyword evidence="10 16" id="KW-0418">Kinase</keyword>
<dbReference type="GO" id="GO:0005737">
    <property type="term" value="C:cytoplasm"/>
    <property type="evidence" value="ECO:0007669"/>
    <property type="project" value="UniProtKB-SubCell"/>
</dbReference>
<organism evidence="18">
    <name type="scientific">uncultured Thermomicrobiales bacterium</name>
    <dbReference type="NCBI Taxonomy" id="1645740"/>
    <lineage>
        <taxon>Bacteria</taxon>
        <taxon>Pseudomonadati</taxon>
        <taxon>Thermomicrobiota</taxon>
        <taxon>Thermomicrobia</taxon>
        <taxon>Thermomicrobiales</taxon>
        <taxon>environmental samples</taxon>
    </lineage>
</organism>
<dbReference type="AlphaFoldDB" id="A0A6J4VBN0"/>
<dbReference type="HAMAP" id="MF_01274">
    <property type="entry name" value="Pantothen_kinase_3"/>
    <property type="match status" value="1"/>
</dbReference>
<reference evidence="18" key="1">
    <citation type="submission" date="2020-02" db="EMBL/GenBank/DDBJ databases">
        <authorList>
            <person name="Meier V. D."/>
        </authorList>
    </citation>
    <scope>NUCLEOTIDE SEQUENCE</scope>
    <source>
        <strain evidence="18">AVDCRST_MAG88</strain>
    </source>
</reference>
<evidence type="ECO:0000256" key="11">
    <source>
        <dbReference type="ARBA" id="ARBA00022840"/>
    </source>
</evidence>
<dbReference type="UniPathway" id="UPA00241">
    <property type="reaction ID" value="UER00352"/>
</dbReference>
<evidence type="ECO:0000256" key="6">
    <source>
        <dbReference type="ARBA" id="ARBA00012102"/>
    </source>
</evidence>
<feature type="binding site" evidence="16">
    <location>
        <position position="157"/>
    </location>
    <ligand>
        <name>K(+)</name>
        <dbReference type="ChEBI" id="CHEBI:29103"/>
    </ligand>
</feature>
<comment type="caution">
    <text evidence="16">Lacks conserved residue(s) required for the propagation of feature annotation.</text>
</comment>
<comment type="subunit">
    <text evidence="5 16">Homodimer.</text>
</comment>
<comment type="catalytic activity">
    <reaction evidence="1 16">
        <text>(R)-pantothenate + ATP = (R)-4'-phosphopantothenate + ADP + H(+)</text>
        <dbReference type="Rhea" id="RHEA:16373"/>
        <dbReference type="ChEBI" id="CHEBI:10986"/>
        <dbReference type="ChEBI" id="CHEBI:15378"/>
        <dbReference type="ChEBI" id="CHEBI:29032"/>
        <dbReference type="ChEBI" id="CHEBI:30616"/>
        <dbReference type="ChEBI" id="CHEBI:456216"/>
        <dbReference type="EC" id="2.7.1.33"/>
    </reaction>
</comment>
<keyword evidence="13 16" id="KW-0173">Coenzyme A biosynthesis</keyword>
<evidence type="ECO:0000256" key="8">
    <source>
        <dbReference type="ARBA" id="ARBA00022679"/>
    </source>
</evidence>
<evidence type="ECO:0000256" key="9">
    <source>
        <dbReference type="ARBA" id="ARBA00022741"/>
    </source>
</evidence>
<keyword evidence="8 16" id="KW-0808">Transferase</keyword>
<feature type="compositionally biased region" description="Gly residues" evidence="17">
    <location>
        <begin position="1"/>
        <end position="17"/>
    </location>
</feature>
<dbReference type="PANTHER" id="PTHR34265">
    <property type="entry name" value="TYPE III PANTOTHENATE KINASE"/>
    <property type="match status" value="1"/>
</dbReference>
<dbReference type="EMBL" id="CADCWM010000652">
    <property type="protein sequence ID" value="CAA9574311.1"/>
    <property type="molecule type" value="Genomic_DNA"/>
</dbReference>
<name>A0A6J4VBN0_9BACT</name>
<dbReference type="InterPro" id="IPR043129">
    <property type="entry name" value="ATPase_NBD"/>
</dbReference>
<evidence type="ECO:0000256" key="13">
    <source>
        <dbReference type="ARBA" id="ARBA00022993"/>
    </source>
</evidence>
<feature type="region of interest" description="Disordered" evidence="17">
    <location>
        <begin position="1"/>
        <end position="20"/>
    </location>
</feature>
<evidence type="ECO:0000256" key="10">
    <source>
        <dbReference type="ARBA" id="ARBA00022777"/>
    </source>
</evidence>
<comment type="pathway">
    <text evidence="4 16">Cofactor biosynthesis; coenzyme A biosynthesis; CoA from (R)-pantothenate: step 1/5.</text>
</comment>
<evidence type="ECO:0000313" key="18">
    <source>
        <dbReference type="EMBL" id="CAA9574311.1"/>
    </source>
</evidence>
<dbReference type="CDD" id="cd24015">
    <property type="entry name" value="ASKHA_NBD_PanK-III"/>
    <property type="match status" value="1"/>
</dbReference>
<evidence type="ECO:0000256" key="3">
    <source>
        <dbReference type="ARBA" id="ARBA00004496"/>
    </source>
</evidence>
<dbReference type="NCBIfam" id="NF009855">
    <property type="entry name" value="PRK13321.1"/>
    <property type="match status" value="1"/>
</dbReference>
<feature type="binding site" evidence="16">
    <location>
        <position position="160"/>
    </location>
    <ligand>
        <name>ATP</name>
        <dbReference type="ChEBI" id="CHEBI:30616"/>
    </ligand>
</feature>
<evidence type="ECO:0000256" key="12">
    <source>
        <dbReference type="ARBA" id="ARBA00022958"/>
    </source>
</evidence>
<comment type="cofactor">
    <cofactor evidence="2">
        <name>K(+)</name>
        <dbReference type="ChEBI" id="CHEBI:29103"/>
    </cofactor>
</comment>
<comment type="function">
    <text evidence="16">Catalyzes the phosphorylation of pantothenate (Pan), the first step in CoA biosynthesis.</text>
</comment>
<dbReference type="NCBIfam" id="TIGR00671">
    <property type="entry name" value="baf"/>
    <property type="match status" value="1"/>
</dbReference>
<dbReference type="InterPro" id="IPR004619">
    <property type="entry name" value="Type_III_PanK"/>
</dbReference>
<keyword evidence="11 16" id="KW-0067">ATP-binding</keyword>
<dbReference type="GO" id="GO:0005524">
    <property type="term" value="F:ATP binding"/>
    <property type="evidence" value="ECO:0007669"/>
    <property type="project" value="UniProtKB-UniRule"/>
</dbReference>
<dbReference type="GO" id="GO:0015937">
    <property type="term" value="P:coenzyme A biosynthetic process"/>
    <property type="evidence" value="ECO:0007669"/>
    <property type="project" value="UniProtKB-UniRule"/>
</dbReference>
<keyword evidence="7 16" id="KW-0963">Cytoplasm</keyword>
<feature type="active site" description="Proton acceptor" evidence="16">
    <location>
        <position position="137"/>
    </location>
</feature>
<proteinExistence type="inferred from homology"/>
<evidence type="ECO:0000256" key="14">
    <source>
        <dbReference type="ARBA" id="ARBA00038036"/>
    </source>
</evidence>
<dbReference type="SUPFAM" id="SSF53067">
    <property type="entry name" value="Actin-like ATPase domain"/>
    <property type="match status" value="2"/>
</dbReference>
<evidence type="ECO:0000256" key="5">
    <source>
        <dbReference type="ARBA" id="ARBA00011738"/>
    </source>
</evidence>
<keyword evidence="12 16" id="KW-0630">Potassium</keyword>